<dbReference type="EMBL" id="LJSK01000178">
    <property type="protein sequence ID" value="KPI85591.1"/>
    <property type="molecule type" value="Genomic_DNA"/>
</dbReference>
<accession>A0A0N1PCK2</accession>
<feature type="compositionally biased region" description="Low complexity" evidence="1">
    <location>
        <begin position="460"/>
        <end position="479"/>
    </location>
</feature>
<feature type="region of interest" description="Disordered" evidence="1">
    <location>
        <begin position="450"/>
        <end position="479"/>
    </location>
</feature>
<feature type="region of interest" description="Disordered" evidence="1">
    <location>
        <begin position="379"/>
        <end position="407"/>
    </location>
</feature>
<organism evidence="2 3">
    <name type="scientific">Leptomonas seymouri</name>
    <dbReference type="NCBI Taxonomy" id="5684"/>
    <lineage>
        <taxon>Eukaryota</taxon>
        <taxon>Discoba</taxon>
        <taxon>Euglenozoa</taxon>
        <taxon>Kinetoplastea</taxon>
        <taxon>Metakinetoplastina</taxon>
        <taxon>Trypanosomatida</taxon>
        <taxon>Trypanosomatidae</taxon>
        <taxon>Leishmaniinae</taxon>
        <taxon>Leptomonas</taxon>
    </lineage>
</organism>
<evidence type="ECO:0000313" key="3">
    <source>
        <dbReference type="Proteomes" id="UP000038009"/>
    </source>
</evidence>
<reference evidence="2 3" key="1">
    <citation type="journal article" date="2015" name="PLoS Pathog.">
        <title>Leptomonas seymouri: Adaptations to the Dixenous Life Cycle Analyzed by Genome Sequencing, Transcriptome Profiling and Co-infection with Leishmania donovani.</title>
        <authorList>
            <person name="Kraeva N."/>
            <person name="Butenko A."/>
            <person name="Hlavacova J."/>
            <person name="Kostygov A."/>
            <person name="Myskova J."/>
            <person name="Grybchuk D."/>
            <person name="Lestinova T."/>
            <person name="Votypka J."/>
            <person name="Volf P."/>
            <person name="Opperdoes F."/>
            <person name="Flegontov P."/>
            <person name="Lukes J."/>
            <person name="Yurchenko V."/>
        </authorList>
    </citation>
    <scope>NUCLEOTIDE SEQUENCE [LARGE SCALE GENOMIC DNA]</scope>
    <source>
        <strain evidence="2 3">ATCC 30220</strain>
    </source>
</reference>
<protein>
    <submittedName>
        <fullName evidence="2">Uncharacterized protein</fullName>
    </submittedName>
</protein>
<dbReference type="OMA" id="CTDEFYY"/>
<evidence type="ECO:0000256" key="1">
    <source>
        <dbReference type="SAM" id="MobiDB-lite"/>
    </source>
</evidence>
<dbReference type="AlphaFoldDB" id="A0A0N1PCK2"/>
<keyword evidence="3" id="KW-1185">Reference proteome</keyword>
<gene>
    <name evidence="2" type="ORF">ABL78_5366</name>
</gene>
<comment type="caution">
    <text evidence="2">The sequence shown here is derived from an EMBL/GenBank/DDBJ whole genome shotgun (WGS) entry which is preliminary data.</text>
</comment>
<proteinExistence type="predicted"/>
<feature type="region of interest" description="Disordered" evidence="1">
    <location>
        <begin position="32"/>
        <end position="61"/>
    </location>
</feature>
<dbReference type="OrthoDB" id="243988at2759"/>
<evidence type="ECO:0000313" key="2">
    <source>
        <dbReference type="EMBL" id="KPI85591.1"/>
    </source>
</evidence>
<feature type="compositionally biased region" description="Polar residues" evidence="1">
    <location>
        <begin position="385"/>
        <end position="407"/>
    </location>
</feature>
<feature type="region of interest" description="Disordered" evidence="1">
    <location>
        <begin position="196"/>
        <end position="215"/>
    </location>
</feature>
<dbReference type="Proteomes" id="UP000038009">
    <property type="component" value="Unassembled WGS sequence"/>
</dbReference>
<name>A0A0N1PCK2_LEPSE</name>
<sequence>MMRKWGDPRPFMQPRAHGSAWRAKIAQLSSTASISGRGGSAKSTIPLAARMPPKRSDGSTSSFVAALHPSRVLQKPFVPPSVLQDAGHNSNIGNRHQYSSVDSTAIHALTILPIDELVQGVHRFSRTNFSPAQRPLLCAYLKEIMKPHRMAQMPIKAIQDYLHLSHVAGLHDTCLEVYHAARAHMSPAALSLHPKAIPLSSGEPPSNGGTPSLGGSMASATAAITGSSSNGSGSSSNLVAGSAVLVSNFVVDSAYAVYSSLELTRMASYCASQLLAANVSASSAPQNANGENAAAAASPQQAVLAVRSPQETVMEFSLVRCLWRALCLAEHYRCTEASGVNEAKGKAERALADAMTILEACQRVGAARREALARLQDDALHPASSAPQNSACDGSASSPHMLPQQQPGQLTDFLQKGVRFVRYASTGDDGEFSFFHFCWESGILTSPKPFPRSVRGQGVSSTEGSGDASSSPPSSSSLSTMYDADEVQVFYGSLIETCSTGQLVPEAMLYFTEARRLLGCDPLADEDDNSATVLMASAEAREGVNGVVGEGVPVSSTAPPSPLSWPLVMGCGAPAPPSLPPPALSTGAAYSRSATPTAAAAAAPKTQSSDLFTDFLIHRLLFTLQAARDNRRIVRVARALIAVGAATNIKVNLWTLLLISAGALRAADVVLVAHNFAMQQLTNAGGDGAEASSGSERRTWEYLLQTALSALSKCQLPHYEQDYLLPAQEGGVLHCTDEFYYGCLLQDAHNSMNPVQRAAEVLARMGDAKVPLTAPLISRLLKLYLRVEAAEFLLVYKHAAEELHLRRVLWTDQLVLWADRRRYFLTADDRAYIVEEMLRSRNVKDVSRLLPMLGGLRSQFALLHYDLTHAARERFLQDGTLPEDAPTMQDSRAHFLTTRALNVQRGMTAPSGHSWVCENDGDVSGALGDCDDGAEEEWVETEHYGVQPRMLGDSPRRRLHAAIAELSQTPLLLPTASGGGFGKTGVTRRDVESLRDEALRVYLADVLSGLQRSLNSVS</sequence>
<dbReference type="VEuPathDB" id="TriTrypDB:Lsey_0178_0180"/>